<dbReference type="Gene3D" id="3.40.50.2000">
    <property type="entry name" value="Glycogen Phosphorylase B"/>
    <property type="match status" value="2"/>
</dbReference>
<evidence type="ECO:0000259" key="2">
    <source>
        <dbReference type="Pfam" id="PF00534"/>
    </source>
</evidence>
<dbReference type="PANTHER" id="PTHR45947">
    <property type="entry name" value="SULFOQUINOVOSYL TRANSFERASE SQD2"/>
    <property type="match status" value="1"/>
</dbReference>
<dbReference type="InterPro" id="IPR029052">
    <property type="entry name" value="Metallo-depent_PP-like"/>
</dbReference>
<dbReference type="RefSeq" id="WP_119515698.1">
    <property type="nucleotide sequence ID" value="NZ_NQYH01000002.1"/>
</dbReference>
<keyword evidence="1" id="KW-0472">Membrane</keyword>
<dbReference type="OrthoDB" id="9802525at2"/>
<evidence type="ECO:0000259" key="3">
    <source>
        <dbReference type="Pfam" id="PF13439"/>
    </source>
</evidence>
<dbReference type="CDD" id="cd03817">
    <property type="entry name" value="GT4_UGDG-like"/>
    <property type="match status" value="1"/>
</dbReference>
<evidence type="ECO:0000313" key="4">
    <source>
        <dbReference type="EMBL" id="RIY41850.1"/>
    </source>
</evidence>
<accession>A0A3A1YYG4</accession>
<dbReference type="Pfam" id="PF13439">
    <property type="entry name" value="Glyco_transf_4"/>
    <property type="match status" value="1"/>
</dbReference>
<sequence length="739" mass="84603">MNRRTLHWLYWFSVMLAIALVAYQIYLNFFEKDFTAEHTIQIEKIESALKDRESYRFAVLGNINNSVGIFERKIIPLLNKEKYDFVVSAGNAVSNGGEDKYRAIYRTLSRLNMPYLLAFGPQEESRIGGFRFYDHFGPYHFSFKAGNSRFIFLDSTGTTDFGWQRRWLNKELNSTQEPNSFVFSAHPFYPVDKAGLFGLTDEYLLADDKERTRIATLIEQFGVDAVFSTNLPQFDRQTHNGTHYIITGGAGGLIIDNDRSHHHFVSVDVKGDQVTIEQRQLNIAQPPFWRTLESFWFFVHSLFYVGYLNFILLVTIVVAIAIWLRNRIFTEQDYYPNFDMDPDALKNARLRIAMFTNNYLPFIGGVPISIERLRQGLLEQRHKVLVVAPAYPTANKTKHGILRVRTLIPFGKGKSFRLANIFSPALYKQVVRFKPNIIHVHHPFWLGSVGLFIGRRLNIPVIYTYHTRLEHYAHYVPLPSALFRNLASHAIVRRFANRCDGVIVPTESAEEYLRTIGVKRRVLVQPTGIDLQKFDAVAEDRINVLRQEHAPNGERILISISRLGREKNIDFLLDAIALLKESKLPPFKLLILGDGPERSRIQGKINQLGLRSSISLLGSVPPERVPEYCRAGDLFLFASRSETQGMVILEAMASGMPVVAVRSSGIDDIVENGVNGFKTPPSKQQWCERIKQVLNDEPLHKQLSENAKLTASNYSITCFSEHVHQFYAQILTVVRQVEK</sequence>
<dbReference type="EMBL" id="NQYH01000002">
    <property type="protein sequence ID" value="RIY41850.1"/>
    <property type="molecule type" value="Genomic_DNA"/>
</dbReference>
<protein>
    <submittedName>
        <fullName evidence="4">Glycosyl transferase family 1</fullName>
    </submittedName>
</protein>
<name>A0A3A1YYG4_9BURK</name>
<feature type="domain" description="Glycosyltransferase subfamily 4-like N-terminal" evidence="3">
    <location>
        <begin position="363"/>
        <end position="532"/>
    </location>
</feature>
<dbReference type="InterPro" id="IPR001296">
    <property type="entry name" value="Glyco_trans_1"/>
</dbReference>
<dbReference type="PANTHER" id="PTHR45947:SF3">
    <property type="entry name" value="SULFOQUINOVOSYL TRANSFERASE SQD2"/>
    <property type="match status" value="1"/>
</dbReference>
<dbReference type="Pfam" id="PF00534">
    <property type="entry name" value="Glycos_transf_1"/>
    <property type="match status" value="1"/>
</dbReference>
<comment type="caution">
    <text evidence="4">The sequence shown here is derived from an EMBL/GenBank/DDBJ whole genome shotgun (WGS) entry which is preliminary data.</text>
</comment>
<keyword evidence="1" id="KW-1133">Transmembrane helix</keyword>
<dbReference type="Gene3D" id="3.60.21.10">
    <property type="match status" value="1"/>
</dbReference>
<gene>
    <name evidence="4" type="ORF">CJP73_04285</name>
</gene>
<proteinExistence type="predicted"/>
<dbReference type="InterPro" id="IPR050194">
    <property type="entry name" value="Glycosyltransferase_grp1"/>
</dbReference>
<dbReference type="SUPFAM" id="SSF56300">
    <property type="entry name" value="Metallo-dependent phosphatases"/>
    <property type="match status" value="1"/>
</dbReference>
<evidence type="ECO:0000256" key="1">
    <source>
        <dbReference type="SAM" id="Phobius"/>
    </source>
</evidence>
<evidence type="ECO:0000313" key="5">
    <source>
        <dbReference type="Proteomes" id="UP000266206"/>
    </source>
</evidence>
<dbReference type="InterPro" id="IPR028098">
    <property type="entry name" value="Glyco_trans_4-like_N"/>
</dbReference>
<keyword evidence="1" id="KW-0812">Transmembrane</keyword>
<keyword evidence="4" id="KW-0808">Transferase</keyword>
<organism evidence="4 5">
    <name type="scientific">Neopusillimonas maritima</name>
    <dbReference type="NCBI Taxonomy" id="2026239"/>
    <lineage>
        <taxon>Bacteria</taxon>
        <taxon>Pseudomonadati</taxon>
        <taxon>Pseudomonadota</taxon>
        <taxon>Betaproteobacteria</taxon>
        <taxon>Burkholderiales</taxon>
        <taxon>Alcaligenaceae</taxon>
        <taxon>Neopusillimonas</taxon>
    </lineage>
</organism>
<reference evidence="4 5" key="1">
    <citation type="submission" date="2017-08" db="EMBL/GenBank/DDBJ databases">
        <title>Pusillimonas indicus sp. nov., a member of the family Alcaligenaceae isolated from surface seawater.</title>
        <authorList>
            <person name="Li J."/>
        </authorList>
    </citation>
    <scope>NUCLEOTIDE SEQUENCE [LARGE SCALE GENOMIC DNA]</scope>
    <source>
        <strain evidence="4 5">L52-1-41</strain>
    </source>
</reference>
<dbReference type="SUPFAM" id="SSF53756">
    <property type="entry name" value="UDP-Glycosyltransferase/glycogen phosphorylase"/>
    <property type="match status" value="1"/>
</dbReference>
<feature type="transmembrane region" description="Helical" evidence="1">
    <location>
        <begin position="7"/>
        <end position="26"/>
    </location>
</feature>
<feature type="transmembrane region" description="Helical" evidence="1">
    <location>
        <begin position="295"/>
        <end position="324"/>
    </location>
</feature>
<dbReference type="AlphaFoldDB" id="A0A3A1YYG4"/>
<dbReference type="GO" id="GO:0016757">
    <property type="term" value="F:glycosyltransferase activity"/>
    <property type="evidence" value="ECO:0007669"/>
    <property type="project" value="InterPro"/>
</dbReference>
<feature type="domain" description="Glycosyl transferase family 1" evidence="2">
    <location>
        <begin position="546"/>
        <end position="708"/>
    </location>
</feature>
<dbReference type="Proteomes" id="UP000266206">
    <property type="component" value="Unassembled WGS sequence"/>
</dbReference>